<comment type="caution">
    <text evidence="2">The sequence shown here is derived from an EMBL/GenBank/DDBJ whole genome shotgun (WGS) entry which is preliminary data.</text>
</comment>
<keyword evidence="3" id="KW-1185">Reference proteome</keyword>
<feature type="region of interest" description="Disordered" evidence="1">
    <location>
        <begin position="66"/>
        <end position="89"/>
    </location>
</feature>
<dbReference type="RefSeq" id="WP_181245890.1">
    <property type="nucleotide sequence ID" value="NZ_PVTJ01000009.1"/>
</dbReference>
<proteinExistence type="predicted"/>
<evidence type="ECO:0000313" key="3">
    <source>
        <dbReference type="Proteomes" id="UP000238176"/>
    </source>
</evidence>
<gene>
    <name evidence="2" type="ORF">B0I28_10994</name>
</gene>
<dbReference type="Proteomes" id="UP000238176">
    <property type="component" value="Unassembled WGS sequence"/>
</dbReference>
<feature type="compositionally biased region" description="Polar residues" evidence="1">
    <location>
        <begin position="78"/>
        <end position="89"/>
    </location>
</feature>
<organism evidence="2 3">
    <name type="scientific">Glycomyces artemisiae</name>
    <dbReference type="NCBI Taxonomy" id="1076443"/>
    <lineage>
        <taxon>Bacteria</taxon>
        <taxon>Bacillati</taxon>
        <taxon>Actinomycetota</taxon>
        <taxon>Actinomycetes</taxon>
        <taxon>Glycomycetales</taxon>
        <taxon>Glycomycetaceae</taxon>
        <taxon>Glycomyces</taxon>
    </lineage>
</organism>
<evidence type="ECO:0000256" key="1">
    <source>
        <dbReference type="SAM" id="MobiDB-lite"/>
    </source>
</evidence>
<name>A0A2T0UES4_9ACTN</name>
<dbReference type="AlphaFoldDB" id="A0A2T0UES4"/>
<sequence length="431" mass="46012">MTTLTKRGWFNLARHDVRSTLPSSIRAIMQNGLLDRAFEDALTPQFLYPRVAASEPWQGGLGDTSTATRTGLLEPKTTPITGSDPSPSSYAVEQWSVTMDQYGDAIDTNMLQSSMTLASKFLKDIQTLATGAGQSLNRIARDRLYRAYSGGRTWVTAAATTDTSMVVESVDGFTHVVVNGVPTPVSGSNPLNITVDGVANTVIGVNTGTNTLTLGTTRVDVIGEAVVSANAPVSIRPGAADTAFDLTGSNVATLSLFRAATTRLRRMNVDTIDGAYVAHIDAETLNQLFDDEEFQRLYQGRGEASAVWRDLAVGRVAGIDFVRNEEAPIAEVGSVDVHQPIVYGADALVAAPFAEMGRLLAETDVSDVPSIQMVDAAPNVQVARIIRPPQDRLQQIVSSAWSWVGDFGVPSDITTGDAALFKRAVVIEHAG</sequence>
<accession>A0A2T0UES4</accession>
<dbReference type="EMBL" id="PVTJ01000009">
    <property type="protein sequence ID" value="PRY56445.1"/>
    <property type="molecule type" value="Genomic_DNA"/>
</dbReference>
<reference evidence="2 3" key="1">
    <citation type="submission" date="2018-03" db="EMBL/GenBank/DDBJ databases">
        <title>Genomic Encyclopedia of Type Strains, Phase III (KMG-III): the genomes of soil and plant-associated and newly described type strains.</title>
        <authorList>
            <person name="Whitman W."/>
        </authorList>
    </citation>
    <scope>NUCLEOTIDE SEQUENCE [LARGE SCALE GENOMIC DNA]</scope>
    <source>
        <strain evidence="2 3">CGMCC 4.7067</strain>
    </source>
</reference>
<evidence type="ECO:0000313" key="2">
    <source>
        <dbReference type="EMBL" id="PRY56445.1"/>
    </source>
</evidence>
<protein>
    <submittedName>
        <fullName evidence="2">N4-gp56 family major capsid protein</fullName>
    </submittedName>
</protein>